<proteinExistence type="predicted"/>
<name>U2HVD7_9SPHI</name>
<comment type="caution">
    <text evidence="1">The sequence shown here is derived from an EMBL/GenBank/DDBJ whole genome shotgun (WGS) entry which is preliminary data.</text>
</comment>
<organism evidence="1 2">
    <name type="scientific">Sphingobacterium paucimobilis HER1398</name>
    <dbReference type="NCBI Taxonomy" id="1346330"/>
    <lineage>
        <taxon>Bacteria</taxon>
        <taxon>Pseudomonadati</taxon>
        <taxon>Bacteroidota</taxon>
        <taxon>Sphingobacteriia</taxon>
        <taxon>Sphingobacteriales</taxon>
        <taxon>Sphingobacteriaceae</taxon>
        <taxon>Sphingobacterium</taxon>
    </lineage>
</organism>
<dbReference type="EMBL" id="ATDL01000015">
    <property type="protein sequence ID" value="ERJ59487.1"/>
    <property type="molecule type" value="Genomic_DNA"/>
</dbReference>
<dbReference type="STRING" id="1346330.M472_11960"/>
<sequence length="44" mass="5185">MNGKDKVLYLILQFFFKNQTTNSIKERAPCTGALFIFLIKQRFT</sequence>
<evidence type="ECO:0000313" key="1">
    <source>
        <dbReference type="EMBL" id="ERJ59487.1"/>
    </source>
</evidence>
<dbReference type="AlphaFoldDB" id="U2HVD7"/>
<accession>U2HVD7</accession>
<protein>
    <submittedName>
        <fullName evidence="1">Uncharacterized protein</fullName>
    </submittedName>
</protein>
<gene>
    <name evidence="1" type="ORF">M472_11960</name>
</gene>
<dbReference type="Proteomes" id="UP000016584">
    <property type="component" value="Unassembled WGS sequence"/>
</dbReference>
<evidence type="ECO:0000313" key="2">
    <source>
        <dbReference type="Proteomes" id="UP000016584"/>
    </source>
</evidence>
<reference evidence="1 2" key="1">
    <citation type="journal article" date="2013" name="Genome Announc.">
        <title>The Draft Genome Sequence of Sphingomonas paucimobilis Strain HER1398 (Proteobacteria), Host to the Giant PAU Phage, Indicates That It Is a Member of the Genus Sphingobacterium (Bacteroidetes).</title>
        <authorList>
            <person name="White R.A.III."/>
            <person name="Suttle C.A."/>
        </authorList>
    </citation>
    <scope>NUCLEOTIDE SEQUENCE [LARGE SCALE GENOMIC DNA]</scope>
    <source>
        <strain evidence="1 2">HER1398</strain>
    </source>
</reference>
<keyword evidence="2" id="KW-1185">Reference proteome</keyword>